<evidence type="ECO:0000313" key="2">
    <source>
        <dbReference type="EMBL" id="GBM48871.1"/>
    </source>
</evidence>
<protein>
    <recommendedName>
        <fullName evidence="1">MTTase N-terminal domain-containing protein</fullName>
    </recommendedName>
</protein>
<evidence type="ECO:0000259" key="1">
    <source>
        <dbReference type="PROSITE" id="PS51449"/>
    </source>
</evidence>
<dbReference type="EMBL" id="BGPR01001231">
    <property type="protein sequence ID" value="GBM48871.1"/>
    <property type="molecule type" value="Genomic_DNA"/>
</dbReference>
<dbReference type="GO" id="GO:0046872">
    <property type="term" value="F:metal ion binding"/>
    <property type="evidence" value="ECO:0007669"/>
    <property type="project" value="UniProtKB-KW"/>
</dbReference>
<name>A0A4Y2G668_ARAVE</name>
<dbReference type="GO" id="GO:0051539">
    <property type="term" value="F:4 iron, 4 sulfur cluster binding"/>
    <property type="evidence" value="ECO:0007669"/>
    <property type="project" value="UniProtKB-KW"/>
</dbReference>
<dbReference type="InterPro" id="IPR038135">
    <property type="entry name" value="Methylthiotransferase_N_sf"/>
</dbReference>
<dbReference type="Proteomes" id="UP000499080">
    <property type="component" value="Unassembled WGS sequence"/>
</dbReference>
<dbReference type="InterPro" id="IPR013848">
    <property type="entry name" value="Methylthiotransferase_N"/>
</dbReference>
<dbReference type="OrthoDB" id="190098at2759"/>
<organism evidence="2 3">
    <name type="scientific">Araneus ventricosus</name>
    <name type="common">Orbweaver spider</name>
    <name type="synonym">Epeira ventricosa</name>
    <dbReference type="NCBI Taxonomy" id="182803"/>
    <lineage>
        <taxon>Eukaryota</taxon>
        <taxon>Metazoa</taxon>
        <taxon>Ecdysozoa</taxon>
        <taxon>Arthropoda</taxon>
        <taxon>Chelicerata</taxon>
        <taxon>Arachnida</taxon>
        <taxon>Araneae</taxon>
        <taxon>Araneomorphae</taxon>
        <taxon>Entelegynae</taxon>
        <taxon>Araneoidea</taxon>
        <taxon>Araneidae</taxon>
        <taxon>Araneus</taxon>
    </lineage>
</organism>
<reference evidence="2 3" key="1">
    <citation type="journal article" date="2019" name="Sci. Rep.">
        <title>Orb-weaving spider Araneus ventricosus genome elucidates the spidroin gene catalogue.</title>
        <authorList>
            <person name="Kono N."/>
            <person name="Nakamura H."/>
            <person name="Ohtoshi R."/>
            <person name="Moran D.A.P."/>
            <person name="Shinohara A."/>
            <person name="Yoshida Y."/>
            <person name="Fujiwara M."/>
            <person name="Mori M."/>
            <person name="Tomita M."/>
            <person name="Arakawa K."/>
        </authorList>
    </citation>
    <scope>NUCLEOTIDE SEQUENCE [LARGE SCALE GENOMIC DNA]</scope>
</reference>
<evidence type="ECO:0000313" key="3">
    <source>
        <dbReference type="Proteomes" id="UP000499080"/>
    </source>
</evidence>
<dbReference type="Pfam" id="PF00919">
    <property type="entry name" value="UPF0004"/>
    <property type="match status" value="1"/>
</dbReference>
<sequence length="96" mass="10933">MQHWHNVLIFVLNSCSVTEHADHKCAKIVGEALKIVPEAFVIVIGCYEQLKPEAISAIPGVKEVFGTHEKFKLLDWITDWNFKKWGEWATIQVASI</sequence>
<keyword evidence="3" id="KW-1185">Reference proteome</keyword>
<dbReference type="Gene3D" id="3.40.50.12160">
    <property type="entry name" value="Methylthiotransferase, N-terminal domain"/>
    <property type="match status" value="1"/>
</dbReference>
<feature type="domain" description="MTTase N-terminal" evidence="1">
    <location>
        <begin position="1"/>
        <end position="82"/>
    </location>
</feature>
<gene>
    <name evidence="2" type="ORF">AVEN_36927_1</name>
</gene>
<proteinExistence type="predicted"/>
<dbReference type="PROSITE" id="PS51449">
    <property type="entry name" value="MTTASE_N"/>
    <property type="match status" value="1"/>
</dbReference>
<accession>A0A4Y2G668</accession>
<dbReference type="GO" id="GO:0035596">
    <property type="term" value="F:methylthiotransferase activity"/>
    <property type="evidence" value="ECO:0007669"/>
    <property type="project" value="InterPro"/>
</dbReference>
<comment type="caution">
    <text evidence="2">The sequence shown here is derived from an EMBL/GenBank/DDBJ whole genome shotgun (WGS) entry which is preliminary data.</text>
</comment>
<dbReference type="AlphaFoldDB" id="A0A4Y2G668"/>